<name>A0AAD6UL99_9AGAR</name>
<evidence type="ECO:0000256" key="1">
    <source>
        <dbReference type="SAM" id="Phobius"/>
    </source>
</evidence>
<dbReference type="AlphaFoldDB" id="A0AAD6UL99"/>
<evidence type="ECO:0000256" key="2">
    <source>
        <dbReference type="SAM" id="SignalP"/>
    </source>
</evidence>
<evidence type="ECO:0000313" key="4">
    <source>
        <dbReference type="Proteomes" id="UP001219525"/>
    </source>
</evidence>
<protein>
    <submittedName>
        <fullName evidence="3">Uncharacterized protein</fullName>
    </submittedName>
</protein>
<dbReference type="EMBL" id="JARJCW010000168">
    <property type="protein sequence ID" value="KAJ7189730.1"/>
    <property type="molecule type" value="Genomic_DNA"/>
</dbReference>
<feature type="non-terminal residue" evidence="3">
    <location>
        <position position="96"/>
    </location>
</feature>
<reference evidence="3" key="1">
    <citation type="submission" date="2023-03" db="EMBL/GenBank/DDBJ databases">
        <title>Massive genome expansion in bonnet fungi (Mycena s.s.) driven by repeated elements and novel gene families across ecological guilds.</title>
        <authorList>
            <consortium name="Lawrence Berkeley National Laboratory"/>
            <person name="Harder C.B."/>
            <person name="Miyauchi S."/>
            <person name="Viragh M."/>
            <person name="Kuo A."/>
            <person name="Thoen E."/>
            <person name="Andreopoulos B."/>
            <person name="Lu D."/>
            <person name="Skrede I."/>
            <person name="Drula E."/>
            <person name="Henrissat B."/>
            <person name="Morin E."/>
            <person name="Kohler A."/>
            <person name="Barry K."/>
            <person name="LaButti K."/>
            <person name="Morin E."/>
            <person name="Salamov A."/>
            <person name="Lipzen A."/>
            <person name="Mereny Z."/>
            <person name="Hegedus B."/>
            <person name="Baldrian P."/>
            <person name="Stursova M."/>
            <person name="Weitz H."/>
            <person name="Taylor A."/>
            <person name="Grigoriev I.V."/>
            <person name="Nagy L.G."/>
            <person name="Martin F."/>
            <person name="Kauserud H."/>
        </authorList>
    </citation>
    <scope>NUCLEOTIDE SEQUENCE</scope>
    <source>
        <strain evidence="3">9144</strain>
    </source>
</reference>
<keyword evidence="1" id="KW-0472">Membrane</keyword>
<organism evidence="3 4">
    <name type="scientific">Mycena pura</name>
    <dbReference type="NCBI Taxonomy" id="153505"/>
    <lineage>
        <taxon>Eukaryota</taxon>
        <taxon>Fungi</taxon>
        <taxon>Dikarya</taxon>
        <taxon>Basidiomycota</taxon>
        <taxon>Agaricomycotina</taxon>
        <taxon>Agaricomycetes</taxon>
        <taxon>Agaricomycetidae</taxon>
        <taxon>Agaricales</taxon>
        <taxon>Marasmiineae</taxon>
        <taxon>Mycenaceae</taxon>
        <taxon>Mycena</taxon>
    </lineage>
</organism>
<keyword evidence="1" id="KW-1133">Transmembrane helix</keyword>
<comment type="caution">
    <text evidence="3">The sequence shown here is derived from an EMBL/GenBank/DDBJ whole genome shotgun (WGS) entry which is preliminary data.</text>
</comment>
<proteinExistence type="predicted"/>
<feature type="transmembrane region" description="Helical" evidence="1">
    <location>
        <begin position="63"/>
        <end position="82"/>
    </location>
</feature>
<gene>
    <name evidence="3" type="ORF">GGX14DRAFT_484517</name>
</gene>
<dbReference type="Proteomes" id="UP001219525">
    <property type="component" value="Unassembled WGS sequence"/>
</dbReference>
<keyword evidence="4" id="KW-1185">Reference proteome</keyword>
<feature type="signal peptide" evidence="2">
    <location>
        <begin position="1"/>
        <end position="15"/>
    </location>
</feature>
<sequence>LVWILLTSFVHLYSFQPWPSISSSWHWSCDFNFSALRAGERSCWSIDMTWSLAVVDGARVKSWFAYAMAVVRALIFAAGVWLRATWYTNHADASPR</sequence>
<accession>A0AAD6UL99</accession>
<keyword evidence="1" id="KW-0812">Transmembrane</keyword>
<evidence type="ECO:0000313" key="3">
    <source>
        <dbReference type="EMBL" id="KAJ7189730.1"/>
    </source>
</evidence>
<keyword evidence="2" id="KW-0732">Signal</keyword>
<feature type="chain" id="PRO_5041988153" evidence="2">
    <location>
        <begin position="16"/>
        <end position="96"/>
    </location>
</feature>